<accession>A0A4Q4R9D8</accession>
<organism evidence="1 2">
    <name type="scientific">Alternaria arborescens</name>
    <dbReference type="NCBI Taxonomy" id="156630"/>
    <lineage>
        <taxon>Eukaryota</taxon>
        <taxon>Fungi</taxon>
        <taxon>Dikarya</taxon>
        <taxon>Ascomycota</taxon>
        <taxon>Pezizomycotina</taxon>
        <taxon>Dothideomycetes</taxon>
        <taxon>Pleosporomycetidae</taxon>
        <taxon>Pleosporales</taxon>
        <taxon>Pleosporineae</taxon>
        <taxon>Pleosporaceae</taxon>
        <taxon>Alternaria</taxon>
        <taxon>Alternaria sect. Alternaria</taxon>
    </lineage>
</organism>
<dbReference type="PANTHER" id="PTHR47685">
    <property type="entry name" value="MAGNESIUM TRANSPORT PROTEIN CORA"/>
    <property type="match status" value="1"/>
</dbReference>
<sequence length="331" mass="37490">MNPTDNPGTGPATDGLLARVHIIEDGRYKGKEQAIDPSKIFPSGTRGARWIHVPVNDLDWMNFPYMSWMTYGKYQNPRTKYGSSNHATITSKIEFSAEEKETPSKDQKSSSVSKILTSWPLFRTIKRPQYLRRTLDQFYYPSLTDTSARDKDQTISKWSGTPLEQHGRNEAATDSAMIMVDQFWCWIIDKNTIITSFPSGIYSDSPSGVQDLYLGIVKSLTNHPQQLETVEDMYSLLIKEAAGYMFNGVNMSSVDMMGIYRWVTGDKAATQTTYFQEFQKGYASGGHDKTIFNDRHDLKLVLEVADIIDELKVRAPAAMHIRPLLTRDGTL</sequence>
<comment type="caution">
    <text evidence="1">The sequence shown here is derived from an EMBL/GenBank/DDBJ whole genome shotgun (WGS) entry which is preliminary data.</text>
</comment>
<dbReference type="OrthoDB" id="5396681at2759"/>
<gene>
    <name evidence="1" type="ORF">AA0113_g9593</name>
</gene>
<reference evidence="2" key="1">
    <citation type="journal article" date="2019" name="bioRxiv">
        <title>Genomics, evolutionary history and diagnostics of the Alternaria alternata species group including apple and Asian pear pathotypes.</title>
        <authorList>
            <person name="Armitage A.D."/>
            <person name="Cockerton H.M."/>
            <person name="Sreenivasaprasad S."/>
            <person name="Woodhall J.W."/>
            <person name="Lane C.R."/>
            <person name="Harrison R.J."/>
            <person name="Clarkson J.P."/>
        </authorList>
    </citation>
    <scope>NUCLEOTIDE SEQUENCE [LARGE SCALE GENOMIC DNA]</scope>
    <source>
        <strain evidence="2">RGR 97.0016</strain>
    </source>
</reference>
<evidence type="ECO:0000313" key="1">
    <source>
        <dbReference type="EMBL" id="RYO52990.1"/>
    </source>
</evidence>
<proteinExistence type="predicted"/>
<dbReference type="PANTHER" id="PTHR47685:SF1">
    <property type="entry name" value="MAGNESIUM TRANSPORT PROTEIN CORA"/>
    <property type="match status" value="1"/>
</dbReference>
<keyword evidence="2" id="KW-1185">Reference proteome</keyword>
<name>A0A4Q4R9D8_9PLEO</name>
<dbReference type="EMBL" id="PEJP01000044">
    <property type="protein sequence ID" value="RYO52990.1"/>
    <property type="molecule type" value="Genomic_DNA"/>
</dbReference>
<dbReference type="AlphaFoldDB" id="A0A4Q4R9D8"/>
<dbReference type="InterPro" id="IPR050829">
    <property type="entry name" value="CorA_MIT"/>
</dbReference>
<dbReference type="Proteomes" id="UP000293823">
    <property type="component" value="Unassembled WGS sequence"/>
</dbReference>
<evidence type="ECO:0000313" key="2">
    <source>
        <dbReference type="Proteomes" id="UP000293823"/>
    </source>
</evidence>
<protein>
    <submittedName>
        <fullName evidence="1">Uncharacterized protein</fullName>
    </submittedName>
</protein>